<dbReference type="EMBL" id="SNRY01000026">
    <property type="protein sequence ID" value="KAA6350576.1"/>
    <property type="molecule type" value="Genomic_DNA"/>
</dbReference>
<protein>
    <submittedName>
        <fullName evidence="1">Uncharacterized protein</fullName>
    </submittedName>
</protein>
<proteinExistence type="predicted"/>
<sequence length="51" mass="5809">MINSNTITKYKHRLSVFFRFPSSLAQLINTAKQLILIMHAPYGDKHGAYGD</sequence>
<dbReference type="AlphaFoldDB" id="A0A5J4SWI9"/>
<gene>
    <name evidence="1" type="ORF">EZS27_002059</name>
</gene>
<evidence type="ECO:0000313" key="1">
    <source>
        <dbReference type="EMBL" id="KAA6350576.1"/>
    </source>
</evidence>
<organism evidence="1">
    <name type="scientific">termite gut metagenome</name>
    <dbReference type="NCBI Taxonomy" id="433724"/>
    <lineage>
        <taxon>unclassified sequences</taxon>
        <taxon>metagenomes</taxon>
        <taxon>organismal metagenomes</taxon>
    </lineage>
</organism>
<name>A0A5J4SWI9_9ZZZZ</name>
<comment type="caution">
    <text evidence="1">The sequence shown here is derived from an EMBL/GenBank/DDBJ whole genome shotgun (WGS) entry which is preliminary data.</text>
</comment>
<accession>A0A5J4SWI9</accession>
<reference evidence="1" key="1">
    <citation type="submission" date="2019-03" db="EMBL/GenBank/DDBJ databases">
        <title>Single cell metagenomics reveals metabolic interactions within the superorganism composed of flagellate Streblomastix strix and complex community of Bacteroidetes bacteria on its surface.</title>
        <authorList>
            <person name="Treitli S.C."/>
            <person name="Kolisko M."/>
            <person name="Husnik F."/>
            <person name="Keeling P."/>
            <person name="Hampl V."/>
        </authorList>
    </citation>
    <scope>NUCLEOTIDE SEQUENCE</scope>
    <source>
        <strain evidence="1">STM</strain>
    </source>
</reference>